<keyword evidence="5" id="KW-0560">Oxidoreductase</keyword>
<dbReference type="PANTHER" id="PTHR47946">
    <property type="entry name" value="CYTOCHROME P450 78A7-RELATED"/>
    <property type="match status" value="1"/>
</dbReference>
<dbReference type="Pfam" id="PF00067">
    <property type="entry name" value="p450"/>
    <property type="match status" value="1"/>
</dbReference>
<name>A0AAW2S0T5_SESRA</name>
<dbReference type="GO" id="GO:0004497">
    <property type="term" value="F:monooxygenase activity"/>
    <property type="evidence" value="ECO:0007669"/>
    <property type="project" value="UniProtKB-KW"/>
</dbReference>
<dbReference type="GO" id="GO:0020037">
    <property type="term" value="F:heme binding"/>
    <property type="evidence" value="ECO:0007669"/>
    <property type="project" value="InterPro"/>
</dbReference>
<keyword evidence="7" id="KW-0503">Monooxygenase</keyword>
<evidence type="ECO:0000256" key="6">
    <source>
        <dbReference type="ARBA" id="ARBA00023004"/>
    </source>
</evidence>
<protein>
    <submittedName>
        <fullName evidence="8">Cytochrome</fullName>
    </submittedName>
</protein>
<proteinExistence type="inferred from homology"/>
<reference evidence="8" key="2">
    <citation type="journal article" date="2024" name="Plant">
        <title>Genomic evolution and insights into agronomic trait innovations of Sesamum species.</title>
        <authorList>
            <person name="Miao H."/>
            <person name="Wang L."/>
            <person name="Qu L."/>
            <person name="Liu H."/>
            <person name="Sun Y."/>
            <person name="Le M."/>
            <person name="Wang Q."/>
            <person name="Wei S."/>
            <person name="Zheng Y."/>
            <person name="Lin W."/>
            <person name="Duan Y."/>
            <person name="Cao H."/>
            <person name="Xiong S."/>
            <person name="Wang X."/>
            <person name="Wei L."/>
            <person name="Li C."/>
            <person name="Ma Q."/>
            <person name="Ju M."/>
            <person name="Zhao R."/>
            <person name="Li G."/>
            <person name="Mu C."/>
            <person name="Tian Q."/>
            <person name="Mei H."/>
            <person name="Zhang T."/>
            <person name="Gao T."/>
            <person name="Zhang H."/>
        </authorList>
    </citation>
    <scope>NUCLEOTIDE SEQUENCE</scope>
    <source>
        <strain evidence="8">G02</strain>
    </source>
</reference>
<comment type="similarity">
    <text evidence="2">Belongs to the cytochrome P450 family.</text>
</comment>
<evidence type="ECO:0000256" key="2">
    <source>
        <dbReference type="ARBA" id="ARBA00010617"/>
    </source>
</evidence>
<keyword evidence="4" id="KW-0479">Metal-binding</keyword>
<organism evidence="8">
    <name type="scientific">Sesamum radiatum</name>
    <name type="common">Black benniseed</name>
    <dbReference type="NCBI Taxonomy" id="300843"/>
    <lineage>
        <taxon>Eukaryota</taxon>
        <taxon>Viridiplantae</taxon>
        <taxon>Streptophyta</taxon>
        <taxon>Embryophyta</taxon>
        <taxon>Tracheophyta</taxon>
        <taxon>Spermatophyta</taxon>
        <taxon>Magnoliopsida</taxon>
        <taxon>eudicotyledons</taxon>
        <taxon>Gunneridae</taxon>
        <taxon>Pentapetalae</taxon>
        <taxon>asterids</taxon>
        <taxon>lamiids</taxon>
        <taxon>Lamiales</taxon>
        <taxon>Pedaliaceae</taxon>
        <taxon>Sesamum</taxon>
    </lineage>
</organism>
<dbReference type="SUPFAM" id="SSF48264">
    <property type="entry name" value="Cytochrome P450"/>
    <property type="match status" value="1"/>
</dbReference>
<dbReference type="InterPro" id="IPR001128">
    <property type="entry name" value="Cyt_P450"/>
</dbReference>
<evidence type="ECO:0000256" key="4">
    <source>
        <dbReference type="ARBA" id="ARBA00022723"/>
    </source>
</evidence>
<dbReference type="PANTHER" id="PTHR47946:SF13">
    <property type="entry name" value="CYTOCHROME P450 FAMILY PROTEIN, EXPRESSED"/>
    <property type="match status" value="1"/>
</dbReference>
<sequence length="153" mass="17213">MFDRAIGFAPSGNYWRHLRRIASTHMFSPKRVSALEGFRQSVANNMIEEVRRAMAERGVVELRGILQKGSLDNVLESVFGSSDLGFGGFLDFGGVKRKCHKLAARVKDLVSKIIKERRKIGDFTVRNDFLSVLLSLPEEEQLSDADMVAVLWV</sequence>
<evidence type="ECO:0000256" key="1">
    <source>
        <dbReference type="ARBA" id="ARBA00001971"/>
    </source>
</evidence>
<dbReference type="AlphaFoldDB" id="A0AAW2S0T5"/>
<dbReference type="EMBL" id="JACGWJ010000012">
    <property type="protein sequence ID" value="KAL0385361.1"/>
    <property type="molecule type" value="Genomic_DNA"/>
</dbReference>
<dbReference type="Gene3D" id="1.10.630.10">
    <property type="entry name" value="Cytochrome P450"/>
    <property type="match status" value="1"/>
</dbReference>
<gene>
    <name evidence="8" type="ORF">Sradi_2930400</name>
</gene>
<dbReference type="GO" id="GO:0016705">
    <property type="term" value="F:oxidoreductase activity, acting on paired donors, with incorporation or reduction of molecular oxygen"/>
    <property type="evidence" value="ECO:0007669"/>
    <property type="project" value="InterPro"/>
</dbReference>
<evidence type="ECO:0000256" key="7">
    <source>
        <dbReference type="ARBA" id="ARBA00023033"/>
    </source>
</evidence>
<evidence type="ECO:0000313" key="8">
    <source>
        <dbReference type="EMBL" id="KAL0385361.1"/>
    </source>
</evidence>
<keyword evidence="3" id="KW-0349">Heme</keyword>
<reference evidence="8" key="1">
    <citation type="submission" date="2020-06" db="EMBL/GenBank/DDBJ databases">
        <authorList>
            <person name="Li T."/>
            <person name="Hu X."/>
            <person name="Zhang T."/>
            <person name="Song X."/>
            <person name="Zhang H."/>
            <person name="Dai N."/>
            <person name="Sheng W."/>
            <person name="Hou X."/>
            <person name="Wei L."/>
        </authorList>
    </citation>
    <scope>NUCLEOTIDE SEQUENCE</scope>
    <source>
        <strain evidence="8">G02</strain>
        <tissue evidence="8">Leaf</tissue>
    </source>
</reference>
<evidence type="ECO:0000256" key="3">
    <source>
        <dbReference type="ARBA" id="ARBA00022617"/>
    </source>
</evidence>
<dbReference type="InterPro" id="IPR036396">
    <property type="entry name" value="Cyt_P450_sf"/>
</dbReference>
<comment type="caution">
    <text evidence="8">The sequence shown here is derived from an EMBL/GenBank/DDBJ whole genome shotgun (WGS) entry which is preliminary data.</text>
</comment>
<comment type="cofactor">
    <cofactor evidence="1">
        <name>heme</name>
        <dbReference type="ChEBI" id="CHEBI:30413"/>
    </cofactor>
</comment>
<dbReference type="InterPro" id="IPR051996">
    <property type="entry name" value="Cytochrome_P450_78A"/>
</dbReference>
<dbReference type="GO" id="GO:0005506">
    <property type="term" value="F:iron ion binding"/>
    <property type="evidence" value="ECO:0007669"/>
    <property type="project" value="InterPro"/>
</dbReference>
<evidence type="ECO:0000256" key="5">
    <source>
        <dbReference type="ARBA" id="ARBA00023002"/>
    </source>
</evidence>
<accession>A0AAW2S0T5</accession>
<keyword evidence="6" id="KW-0408">Iron</keyword>